<accession>A0A2Z4Q9E5</accession>
<dbReference type="RefSeq" id="YP_009803185.1">
    <property type="nucleotide sequence ID" value="NC_047992.1"/>
</dbReference>
<evidence type="ECO:0000313" key="1">
    <source>
        <dbReference type="EMBL" id="AWY06696.1"/>
    </source>
</evidence>
<organism evidence="1 2">
    <name type="scientific">Microbacterium phage Zeta1847</name>
    <dbReference type="NCBI Taxonomy" id="2201444"/>
    <lineage>
        <taxon>Viruses</taxon>
        <taxon>Duplodnaviria</taxon>
        <taxon>Heunggongvirae</taxon>
        <taxon>Uroviricota</taxon>
        <taxon>Caudoviricetes</taxon>
        <taxon>Casidaviridae</taxon>
        <taxon>Zetavirus</taxon>
        <taxon>Zetavirus zeta1847</taxon>
    </lineage>
</organism>
<dbReference type="GeneID" id="54993745"/>
<dbReference type="Proteomes" id="UP000251243">
    <property type="component" value="Segment"/>
</dbReference>
<evidence type="ECO:0000313" key="2">
    <source>
        <dbReference type="Proteomes" id="UP000251243"/>
    </source>
</evidence>
<reference evidence="2" key="1">
    <citation type="submission" date="2018-04" db="EMBL/GenBank/DDBJ databases">
        <authorList>
            <person name="Go L.Y."/>
            <person name="Mitchell J.A."/>
        </authorList>
    </citation>
    <scope>NUCLEOTIDE SEQUENCE [LARGE SCALE GENOMIC DNA]</scope>
</reference>
<keyword evidence="2" id="KW-1185">Reference proteome</keyword>
<protein>
    <submittedName>
        <fullName evidence="1">Uncharacterized protein</fullName>
    </submittedName>
</protein>
<gene>
    <name evidence="1" type="primary">62</name>
    <name evidence="1" type="ORF">SEA_ZETA1847_62</name>
</gene>
<name>A0A2Z4Q9E5_9CAUD</name>
<dbReference type="KEGG" id="vg:54993745"/>
<proteinExistence type="predicted"/>
<sequence length="100" mass="10685">MSARPAWRPAAERAASLTAPQRAALAAVRARTFDTATELGVSGASLASLERLGLVDVRSTRVQSSNPRARVSTEPIIRRYRITGTGVVVLNALRREEAAS</sequence>
<dbReference type="EMBL" id="MH271320">
    <property type="protein sequence ID" value="AWY06696.1"/>
    <property type="molecule type" value="Genomic_DNA"/>
</dbReference>